<dbReference type="Proteomes" id="UP000762676">
    <property type="component" value="Unassembled WGS sequence"/>
</dbReference>
<feature type="region of interest" description="Disordered" evidence="1">
    <location>
        <begin position="71"/>
        <end position="134"/>
    </location>
</feature>
<organism evidence="2 3">
    <name type="scientific">Elysia marginata</name>
    <dbReference type="NCBI Taxonomy" id="1093978"/>
    <lineage>
        <taxon>Eukaryota</taxon>
        <taxon>Metazoa</taxon>
        <taxon>Spiralia</taxon>
        <taxon>Lophotrochozoa</taxon>
        <taxon>Mollusca</taxon>
        <taxon>Gastropoda</taxon>
        <taxon>Heterobranchia</taxon>
        <taxon>Euthyneura</taxon>
        <taxon>Panpulmonata</taxon>
        <taxon>Sacoglossa</taxon>
        <taxon>Placobranchoidea</taxon>
        <taxon>Plakobranchidae</taxon>
        <taxon>Elysia</taxon>
    </lineage>
</organism>
<evidence type="ECO:0000313" key="3">
    <source>
        <dbReference type="Proteomes" id="UP000762676"/>
    </source>
</evidence>
<sequence>MASEVVFPTDVAGYAEVTKEDLVARHRKEKKELQAQIQKLKNGVPKGDKKKKKEITEQIAKLETELTLRQDQELSSFTPNEEAAHCNGGGISDTTAILEAQDVQNDTKPSQESTGKKSKAQKRRQARHTHVHLEADLDALDTPLITF</sequence>
<reference evidence="2 3" key="1">
    <citation type="journal article" date="2021" name="Elife">
        <title>Chloroplast acquisition without the gene transfer in kleptoplastic sea slugs, Plakobranchus ocellatus.</title>
        <authorList>
            <person name="Maeda T."/>
            <person name="Takahashi S."/>
            <person name="Yoshida T."/>
            <person name="Shimamura S."/>
            <person name="Takaki Y."/>
            <person name="Nagai Y."/>
            <person name="Toyoda A."/>
            <person name="Suzuki Y."/>
            <person name="Arimoto A."/>
            <person name="Ishii H."/>
            <person name="Satoh N."/>
            <person name="Nishiyama T."/>
            <person name="Hasebe M."/>
            <person name="Maruyama T."/>
            <person name="Minagawa J."/>
            <person name="Obokata J."/>
            <person name="Shigenobu S."/>
        </authorList>
    </citation>
    <scope>NUCLEOTIDE SEQUENCE [LARGE SCALE GENOMIC DNA]</scope>
</reference>
<dbReference type="EMBL" id="BMAT01000836">
    <property type="protein sequence ID" value="GFR74192.1"/>
    <property type="molecule type" value="Genomic_DNA"/>
</dbReference>
<dbReference type="AlphaFoldDB" id="A0AAV4FLL7"/>
<feature type="compositionally biased region" description="Basic residues" evidence="1">
    <location>
        <begin position="116"/>
        <end position="130"/>
    </location>
</feature>
<protein>
    <submittedName>
        <fullName evidence="2">OTU domain-containing protein 6B</fullName>
    </submittedName>
</protein>
<feature type="compositionally biased region" description="Polar residues" evidence="1">
    <location>
        <begin position="102"/>
        <end position="113"/>
    </location>
</feature>
<keyword evidence="3" id="KW-1185">Reference proteome</keyword>
<gene>
    <name evidence="2" type="ORF">ElyMa_000423900</name>
</gene>
<evidence type="ECO:0000256" key="1">
    <source>
        <dbReference type="SAM" id="MobiDB-lite"/>
    </source>
</evidence>
<comment type="caution">
    <text evidence="2">The sequence shown here is derived from an EMBL/GenBank/DDBJ whole genome shotgun (WGS) entry which is preliminary data.</text>
</comment>
<name>A0AAV4FLL7_9GAST</name>
<accession>A0AAV4FLL7</accession>
<evidence type="ECO:0000313" key="2">
    <source>
        <dbReference type="EMBL" id="GFR74192.1"/>
    </source>
</evidence>
<proteinExistence type="predicted"/>